<dbReference type="AlphaFoldDB" id="A0A8K0R7N7"/>
<proteinExistence type="inferred from homology"/>
<dbReference type="PANTHER" id="PTHR11042:SF190">
    <property type="entry name" value="MITOSIS INHIBITOR PROTEIN KINASE MIK1"/>
    <property type="match status" value="1"/>
</dbReference>
<evidence type="ECO:0000256" key="4">
    <source>
        <dbReference type="ARBA" id="ARBA00022840"/>
    </source>
</evidence>
<sequence length="382" mass="42704">MPALERLISSDIYTYCRNSRTLGSGHAPADVLSSKWLKFLDERGILVGPEEELNWSGKGQHVEYGPEDETIIPLKSEKILGHSHTAIIDSVRCRRIRLARKKIACNRRLKKEEAIAEVEHLTKLQHSHIVRVVGTYTFKKDLAILLYPATECDLDAYMDEITTVNHAGEPLSTFFGCLSRALCFIHKNNVKHMDIKPKNILVRVRPQGVKVYIADFGIARSYKFAADSETDSPISLTRAYAAPEVVMQDKRGFSADIFSLGCVFAEMSATMYSCMCGQDDERQKLLDIRKANSGTSSFYTNVGVVEQWFAELYGIDGRARIKLRGSALEWLLDLFPSMLSLNPDIRPSAQMLQEGTALLRCSSCENGPDAFEAADPVGRQST</sequence>
<dbReference type="GO" id="GO:0005737">
    <property type="term" value="C:cytoplasm"/>
    <property type="evidence" value="ECO:0007669"/>
    <property type="project" value="TreeGrafter"/>
</dbReference>
<accession>A0A8K0R7N7</accession>
<gene>
    <name evidence="7" type="ORF">FB567DRAFT_440031</name>
</gene>
<organism evidence="7 8">
    <name type="scientific">Paraphoma chrysanthemicola</name>
    <dbReference type="NCBI Taxonomy" id="798071"/>
    <lineage>
        <taxon>Eukaryota</taxon>
        <taxon>Fungi</taxon>
        <taxon>Dikarya</taxon>
        <taxon>Ascomycota</taxon>
        <taxon>Pezizomycotina</taxon>
        <taxon>Dothideomycetes</taxon>
        <taxon>Pleosporomycetidae</taxon>
        <taxon>Pleosporales</taxon>
        <taxon>Pleosporineae</taxon>
        <taxon>Phaeosphaeriaceae</taxon>
        <taxon>Paraphoma</taxon>
    </lineage>
</organism>
<dbReference type="GO" id="GO:0005634">
    <property type="term" value="C:nucleus"/>
    <property type="evidence" value="ECO:0007669"/>
    <property type="project" value="TreeGrafter"/>
</dbReference>
<dbReference type="Gene3D" id="1.10.510.10">
    <property type="entry name" value="Transferase(Phosphotransferase) domain 1"/>
    <property type="match status" value="1"/>
</dbReference>
<dbReference type="PROSITE" id="PS50011">
    <property type="entry name" value="PROTEIN_KINASE_DOM"/>
    <property type="match status" value="1"/>
</dbReference>
<dbReference type="GO" id="GO:0004672">
    <property type="term" value="F:protein kinase activity"/>
    <property type="evidence" value="ECO:0007669"/>
    <property type="project" value="InterPro"/>
</dbReference>
<protein>
    <submittedName>
        <fullName evidence="7">Kinase-like domain-containing protein</fullName>
    </submittedName>
</protein>
<keyword evidence="2" id="KW-0547">Nucleotide-binding</keyword>
<name>A0A8K0R7N7_9PLEO</name>
<keyword evidence="4" id="KW-0067">ATP-binding</keyword>
<keyword evidence="1" id="KW-0808">Transferase</keyword>
<evidence type="ECO:0000256" key="1">
    <source>
        <dbReference type="ARBA" id="ARBA00022679"/>
    </source>
</evidence>
<reference evidence="7" key="1">
    <citation type="journal article" date="2021" name="Nat. Commun.">
        <title>Genetic determinants of endophytism in the Arabidopsis root mycobiome.</title>
        <authorList>
            <person name="Mesny F."/>
            <person name="Miyauchi S."/>
            <person name="Thiergart T."/>
            <person name="Pickel B."/>
            <person name="Atanasova L."/>
            <person name="Karlsson M."/>
            <person name="Huettel B."/>
            <person name="Barry K.W."/>
            <person name="Haridas S."/>
            <person name="Chen C."/>
            <person name="Bauer D."/>
            <person name="Andreopoulos W."/>
            <person name="Pangilinan J."/>
            <person name="LaButti K."/>
            <person name="Riley R."/>
            <person name="Lipzen A."/>
            <person name="Clum A."/>
            <person name="Drula E."/>
            <person name="Henrissat B."/>
            <person name="Kohler A."/>
            <person name="Grigoriev I.V."/>
            <person name="Martin F.M."/>
            <person name="Hacquard S."/>
        </authorList>
    </citation>
    <scope>NUCLEOTIDE SEQUENCE</scope>
    <source>
        <strain evidence="7">MPI-SDFR-AT-0120</strain>
    </source>
</reference>
<dbReference type="EMBL" id="JAGMVJ010000007">
    <property type="protein sequence ID" value="KAH7088858.1"/>
    <property type="molecule type" value="Genomic_DNA"/>
</dbReference>
<dbReference type="PANTHER" id="PTHR11042">
    <property type="entry name" value="EUKARYOTIC TRANSLATION INITIATION FACTOR 2-ALPHA KINASE EIF2-ALPHA KINASE -RELATED"/>
    <property type="match status" value="1"/>
</dbReference>
<dbReference type="Proteomes" id="UP000813461">
    <property type="component" value="Unassembled WGS sequence"/>
</dbReference>
<dbReference type="CDD" id="cd00180">
    <property type="entry name" value="PKc"/>
    <property type="match status" value="1"/>
</dbReference>
<dbReference type="GO" id="GO:0005524">
    <property type="term" value="F:ATP binding"/>
    <property type="evidence" value="ECO:0007669"/>
    <property type="project" value="UniProtKB-KW"/>
</dbReference>
<evidence type="ECO:0000313" key="7">
    <source>
        <dbReference type="EMBL" id="KAH7088858.1"/>
    </source>
</evidence>
<keyword evidence="8" id="KW-1185">Reference proteome</keyword>
<keyword evidence="3 7" id="KW-0418">Kinase</keyword>
<dbReference type="OrthoDB" id="4062651at2759"/>
<dbReference type="InterPro" id="IPR011009">
    <property type="entry name" value="Kinase-like_dom_sf"/>
</dbReference>
<evidence type="ECO:0000259" key="6">
    <source>
        <dbReference type="PROSITE" id="PS50011"/>
    </source>
</evidence>
<dbReference type="SMART" id="SM00220">
    <property type="entry name" value="S_TKc"/>
    <property type="match status" value="1"/>
</dbReference>
<dbReference type="InterPro" id="IPR008271">
    <property type="entry name" value="Ser/Thr_kinase_AS"/>
</dbReference>
<dbReference type="InterPro" id="IPR000719">
    <property type="entry name" value="Prot_kinase_dom"/>
</dbReference>
<evidence type="ECO:0000313" key="8">
    <source>
        <dbReference type="Proteomes" id="UP000813461"/>
    </source>
</evidence>
<dbReference type="Pfam" id="PF00069">
    <property type="entry name" value="Pkinase"/>
    <property type="match status" value="1"/>
</dbReference>
<evidence type="ECO:0000256" key="5">
    <source>
        <dbReference type="ARBA" id="ARBA00037982"/>
    </source>
</evidence>
<comment type="similarity">
    <text evidence="5">Belongs to the protein kinase superfamily. Ser/Thr protein kinase family. GCN2 subfamily.</text>
</comment>
<dbReference type="PROSITE" id="PS00108">
    <property type="entry name" value="PROTEIN_KINASE_ST"/>
    <property type="match status" value="1"/>
</dbReference>
<comment type="caution">
    <text evidence="7">The sequence shown here is derived from an EMBL/GenBank/DDBJ whole genome shotgun (WGS) entry which is preliminary data.</text>
</comment>
<evidence type="ECO:0000256" key="2">
    <source>
        <dbReference type="ARBA" id="ARBA00022741"/>
    </source>
</evidence>
<dbReference type="InterPro" id="IPR050339">
    <property type="entry name" value="CC_SR_Kinase"/>
</dbReference>
<evidence type="ECO:0000256" key="3">
    <source>
        <dbReference type="ARBA" id="ARBA00022777"/>
    </source>
</evidence>
<feature type="domain" description="Protein kinase" evidence="6">
    <location>
        <begin position="74"/>
        <end position="359"/>
    </location>
</feature>
<dbReference type="SUPFAM" id="SSF56112">
    <property type="entry name" value="Protein kinase-like (PK-like)"/>
    <property type="match status" value="1"/>
</dbReference>